<dbReference type="EMBL" id="JAMFMA010000002">
    <property type="protein sequence ID" value="MCL6274420.1"/>
    <property type="molecule type" value="Genomic_DNA"/>
</dbReference>
<reference evidence="1 2" key="1">
    <citation type="submission" date="2022-05" db="EMBL/GenBank/DDBJ databases">
        <authorList>
            <person name="Park J.-S."/>
        </authorList>
    </citation>
    <scope>NUCLEOTIDE SEQUENCE [LARGE SCALE GENOMIC DNA]</scope>
    <source>
        <strain evidence="1 2">2012CJ35-5</strain>
    </source>
</reference>
<proteinExistence type="predicted"/>
<keyword evidence="2" id="KW-1185">Reference proteome</keyword>
<gene>
    <name evidence="1" type="ORF">M3P19_10385</name>
</gene>
<organism evidence="1 2">
    <name type="scientific">Flagellimonas spongiicola</name>
    <dbReference type="NCBI Taxonomy" id="2942208"/>
    <lineage>
        <taxon>Bacteria</taxon>
        <taxon>Pseudomonadati</taxon>
        <taxon>Bacteroidota</taxon>
        <taxon>Flavobacteriia</taxon>
        <taxon>Flavobacteriales</taxon>
        <taxon>Flavobacteriaceae</taxon>
        <taxon>Flagellimonas</taxon>
    </lineage>
</organism>
<comment type="caution">
    <text evidence="1">The sequence shown here is derived from an EMBL/GenBank/DDBJ whole genome shotgun (WGS) entry which is preliminary data.</text>
</comment>
<name>A0ABT0PST5_9FLAO</name>
<dbReference type="Proteomes" id="UP001203607">
    <property type="component" value="Unassembled WGS sequence"/>
</dbReference>
<accession>A0ABT0PST5</accession>
<dbReference type="RefSeq" id="WP_249657599.1">
    <property type="nucleotide sequence ID" value="NZ_JAMFMA010000002.1"/>
</dbReference>
<protein>
    <recommendedName>
        <fullName evidence="3">Outer membrane protein beta-barrel domain-containing protein</fullName>
    </recommendedName>
</protein>
<sequence length="216" mass="24836">MKSTFATLLFGFSITTYSQVQFPEAYLEFGGYFEEQLDVSSYYDISIGVEPFAYKFIAPDVEISYYFGSDQDEDWDFDESGEISFRSYLNRNFDAWVWGIGPKLFLEDDFSRIVLIPKYHFGTQKATGDYVDSNQLELRQAFKSKFNYWSVSLGYEFLGVDTVGKLGIYLTYSGFNAGKSLNQIDYSEFGYGRGRYNTKAIGVGVRLSTGFKKRRL</sequence>
<evidence type="ECO:0000313" key="2">
    <source>
        <dbReference type="Proteomes" id="UP001203607"/>
    </source>
</evidence>
<evidence type="ECO:0008006" key="3">
    <source>
        <dbReference type="Google" id="ProtNLM"/>
    </source>
</evidence>
<evidence type="ECO:0000313" key="1">
    <source>
        <dbReference type="EMBL" id="MCL6274420.1"/>
    </source>
</evidence>